<dbReference type="Proteomes" id="UP000232003">
    <property type="component" value="Chromosome"/>
</dbReference>
<evidence type="ECO:0000256" key="1">
    <source>
        <dbReference type="SAM" id="MobiDB-lite"/>
    </source>
</evidence>
<evidence type="ECO:0000313" key="2">
    <source>
        <dbReference type="EMBL" id="AUB39261.1"/>
    </source>
</evidence>
<dbReference type="AlphaFoldDB" id="A0A2K8SUX2"/>
<feature type="region of interest" description="Disordered" evidence="1">
    <location>
        <begin position="27"/>
        <end position="52"/>
    </location>
</feature>
<dbReference type="KEGG" id="nfl:COO91_05253"/>
<dbReference type="EMBL" id="CP024785">
    <property type="protein sequence ID" value="AUB39261.1"/>
    <property type="molecule type" value="Genomic_DNA"/>
</dbReference>
<name>A0A2K8SUX2_9NOSO</name>
<reference evidence="2 3" key="1">
    <citation type="submission" date="2017-11" db="EMBL/GenBank/DDBJ databases">
        <title>Complete genome of a free-living desiccation-tolerant cyanobacterium and its photosynthetic adaptation to extreme terrestrial habitat.</title>
        <authorList>
            <person name="Shang J."/>
        </authorList>
    </citation>
    <scope>NUCLEOTIDE SEQUENCE [LARGE SCALE GENOMIC DNA]</scope>
    <source>
        <strain evidence="2 3">CCNUN1</strain>
    </source>
</reference>
<organism evidence="2 3">
    <name type="scientific">Nostoc flagelliforme CCNUN1</name>
    <dbReference type="NCBI Taxonomy" id="2038116"/>
    <lineage>
        <taxon>Bacteria</taxon>
        <taxon>Bacillati</taxon>
        <taxon>Cyanobacteriota</taxon>
        <taxon>Cyanophyceae</taxon>
        <taxon>Nostocales</taxon>
        <taxon>Nostocaceae</taxon>
        <taxon>Nostoc</taxon>
    </lineage>
</organism>
<sequence length="52" mass="6100">MCVRIRQHSARIRLRQKQLHRKISRLFPPFAPHPPLLPQSTTGKDIHPLTPQ</sequence>
<keyword evidence="3" id="KW-1185">Reference proteome</keyword>
<proteinExistence type="predicted"/>
<gene>
    <name evidence="2" type="ORF">COO91_05253</name>
</gene>
<accession>A0A2K8SUX2</accession>
<evidence type="ECO:0000313" key="3">
    <source>
        <dbReference type="Proteomes" id="UP000232003"/>
    </source>
</evidence>
<protein>
    <submittedName>
        <fullName evidence="2">Uncharacterized protein</fullName>
    </submittedName>
</protein>